<accession>A0A919D2H2</accession>
<evidence type="ECO:0000256" key="1">
    <source>
        <dbReference type="SAM" id="MobiDB-lite"/>
    </source>
</evidence>
<evidence type="ECO:0000313" key="2">
    <source>
        <dbReference type="EMBL" id="GHE00877.1"/>
    </source>
</evidence>
<reference evidence="2" key="1">
    <citation type="journal article" date="2014" name="Int. J. Syst. Evol. Microbiol.">
        <title>Complete genome sequence of Corynebacterium casei LMG S-19264T (=DSM 44701T), isolated from a smear-ripened cheese.</title>
        <authorList>
            <consortium name="US DOE Joint Genome Institute (JGI-PGF)"/>
            <person name="Walter F."/>
            <person name="Albersmeier A."/>
            <person name="Kalinowski J."/>
            <person name="Ruckert C."/>
        </authorList>
    </citation>
    <scope>NUCLEOTIDE SEQUENCE</scope>
    <source>
        <strain evidence="2">JCM 4714</strain>
    </source>
</reference>
<dbReference type="Proteomes" id="UP000655443">
    <property type="component" value="Unassembled WGS sequence"/>
</dbReference>
<sequence length="84" mass="9435">MISRTSKAHKCSCLTLDHHLSTRKATETAPKHGNGGRDRFAERRPIRGAPLDDQRCAYEQENDCPVKAMGIRTVAVARWEDTVD</sequence>
<evidence type="ECO:0000313" key="3">
    <source>
        <dbReference type="Proteomes" id="UP000655443"/>
    </source>
</evidence>
<comment type="caution">
    <text evidence="2">The sequence shown here is derived from an EMBL/GenBank/DDBJ whole genome shotgun (WGS) entry which is preliminary data.</text>
</comment>
<organism evidence="2 3">
    <name type="scientific">Streptomyces alanosinicus</name>
    <dbReference type="NCBI Taxonomy" id="68171"/>
    <lineage>
        <taxon>Bacteria</taxon>
        <taxon>Bacillati</taxon>
        <taxon>Actinomycetota</taxon>
        <taxon>Actinomycetes</taxon>
        <taxon>Kitasatosporales</taxon>
        <taxon>Streptomycetaceae</taxon>
        <taxon>Streptomyces</taxon>
    </lineage>
</organism>
<dbReference type="EMBL" id="BMVG01000003">
    <property type="protein sequence ID" value="GHE00877.1"/>
    <property type="molecule type" value="Genomic_DNA"/>
</dbReference>
<gene>
    <name evidence="2" type="ORF">GCM10010339_17680</name>
</gene>
<protein>
    <submittedName>
        <fullName evidence="2">Uncharacterized protein</fullName>
    </submittedName>
</protein>
<reference evidence="2" key="2">
    <citation type="submission" date="2020-09" db="EMBL/GenBank/DDBJ databases">
        <authorList>
            <person name="Sun Q."/>
            <person name="Ohkuma M."/>
        </authorList>
    </citation>
    <scope>NUCLEOTIDE SEQUENCE</scope>
    <source>
        <strain evidence="2">JCM 4714</strain>
    </source>
</reference>
<proteinExistence type="predicted"/>
<name>A0A919D2H2_9ACTN</name>
<feature type="region of interest" description="Disordered" evidence="1">
    <location>
        <begin position="22"/>
        <end position="45"/>
    </location>
</feature>
<keyword evidence="3" id="KW-1185">Reference proteome</keyword>
<dbReference type="AlphaFoldDB" id="A0A919D2H2"/>